<dbReference type="EMBL" id="CP013652">
    <property type="protein sequence ID" value="ALS22250.1"/>
    <property type="molecule type" value="Genomic_DNA"/>
</dbReference>
<proteinExistence type="predicted"/>
<reference evidence="1 2" key="2">
    <citation type="journal article" date="2016" name="Genome Announc.">
        <title>Complete Genome Sequences of Two Interactive Moderate Thermophiles, Paenibacillus napthalenovorans 32O-Y and Paenibacillus sp. 32O-W.</title>
        <authorList>
            <person name="Butler R.R.III."/>
            <person name="Wang J."/>
            <person name="Stark B.C."/>
            <person name="Pombert J.F."/>
        </authorList>
    </citation>
    <scope>NUCLEOTIDE SEQUENCE [LARGE SCALE GENOMIC DNA]</scope>
    <source>
        <strain evidence="1 2">32O-Y</strain>
    </source>
</reference>
<dbReference type="AlphaFoldDB" id="A0A0U2WA65"/>
<name>A0A0U2WA65_9BACL</name>
<protein>
    <submittedName>
        <fullName evidence="1">Uncharacterized protein</fullName>
    </submittedName>
</protein>
<organism evidence="1 2">
    <name type="scientific">Paenibacillus naphthalenovorans</name>
    <dbReference type="NCBI Taxonomy" id="162209"/>
    <lineage>
        <taxon>Bacteria</taxon>
        <taxon>Bacillati</taxon>
        <taxon>Bacillota</taxon>
        <taxon>Bacilli</taxon>
        <taxon>Bacillales</taxon>
        <taxon>Paenibacillaceae</taxon>
        <taxon>Paenibacillus</taxon>
    </lineage>
</organism>
<dbReference type="PATRIC" id="fig|162209.4.peg.1987"/>
<evidence type="ECO:0000313" key="1">
    <source>
        <dbReference type="EMBL" id="ALS22250.1"/>
    </source>
</evidence>
<reference evidence="2" key="1">
    <citation type="submission" date="2015-12" db="EMBL/GenBank/DDBJ databases">
        <title>Complete genome sequences of two moderately thermophilic Paenibacillus species.</title>
        <authorList>
            <person name="Butler R.III."/>
            <person name="Wang J."/>
            <person name="Stark B.C."/>
            <person name="Pombert J.-F."/>
        </authorList>
    </citation>
    <scope>NUCLEOTIDE SEQUENCE [LARGE SCALE GENOMIC DNA]</scope>
    <source>
        <strain evidence="2">32O-Y</strain>
    </source>
</reference>
<keyword evidence="2" id="KW-1185">Reference proteome</keyword>
<gene>
    <name evidence="1" type="ORF">IJ22_18760</name>
</gene>
<sequence>MSYLFIGKGMFSEESLKEKLQQMGLRDPESILKEAKERKIAIRGRHKIMAVIA</sequence>
<dbReference type="STRING" id="162209.IJ22_18760"/>
<evidence type="ECO:0000313" key="2">
    <source>
        <dbReference type="Proteomes" id="UP000061660"/>
    </source>
</evidence>
<dbReference type="Proteomes" id="UP000061660">
    <property type="component" value="Chromosome"/>
</dbReference>
<accession>A0A0U2WA65</accession>
<dbReference type="KEGG" id="pnp:IJ22_18760"/>